<dbReference type="AlphaFoldDB" id="A0A0M6XVV9"/>
<dbReference type="InterPro" id="IPR002716">
    <property type="entry name" value="PIN_dom"/>
</dbReference>
<dbReference type="GO" id="GO:0004540">
    <property type="term" value="F:RNA nuclease activity"/>
    <property type="evidence" value="ECO:0007669"/>
    <property type="project" value="InterPro"/>
</dbReference>
<dbReference type="STRING" id="282197.SAMN04488517_11041"/>
<dbReference type="Proteomes" id="UP000048908">
    <property type="component" value="Unassembled WGS sequence"/>
</dbReference>
<evidence type="ECO:0000256" key="5">
    <source>
        <dbReference type="ARBA" id="ARBA00022842"/>
    </source>
</evidence>
<proteinExistence type="inferred from homology"/>
<keyword evidence="5 6" id="KW-0460">Magnesium</keyword>
<comment type="function">
    <text evidence="6">Toxic component of a toxin-antitoxin (TA) system. An RNase.</text>
</comment>
<keyword evidence="6" id="KW-0800">Toxin</keyword>
<dbReference type="InterPro" id="IPR029060">
    <property type="entry name" value="PIN-like_dom_sf"/>
</dbReference>
<dbReference type="OrthoDB" id="9798446at2"/>
<dbReference type="GO" id="GO:0090729">
    <property type="term" value="F:toxin activity"/>
    <property type="evidence" value="ECO:0007669"/>
    <property type="project" value="UniProtKB-KW"/>
</dbReference>
<dbReference type="EC" id="3.1.-.-" evidence="6"/>
<dbReference type="InterPro" id="IPR022907">
    <property type="entry name" value="VapC_family"/>
</dbReference>
<evidence type="ECO:0000256" key="6">
    <source>
        <dbReference type="HAMAP-Rule" id="MF_00265"/>
    </source>
</evidence>
<dbReference type="EMBL" id="CXPG01000027">
    <property type="protein sequence ID" value="CTQ34862.1"/>
    <property type="molecule type" value="Genomic_DNA"/>
</dbReference>
<name>A0A0M6XVV9_9RHOB</name>
<dbReference type="RefSeq" id="WP_055684222.1">
    <property type="nucleotide sequence ID" value="NZ_CXPG01000027.1"/>
</dbReference>
<evidence type="ECO:0000313" key="9">
    <source>
        <dbReference type="Proteomes" id="UP000048908"/>
    </source>
</evidence>
<evidence type="ECO:0000256" key="2">
    <source>
        <dbReference type="ARBA" id="ARBA00022722"/>
    </source>
</evidence>
<gene>
    <name evidence="6" type="primary">vapC</name>
    <name evidence="8" type="ORF">JAN5088_03658</name>
</gene>
<organism evidence="8 9">
    <name type="scientific">Jannaschia rubra</name>
    <dbReference type="NCBI Taxonomy" id="282197"/>
    <lineage>
        <taxon>Bacteria</taxon>
        <taxon>Pseudomonadati</taxon>
        <taxon>Pseudomonadota</taxon>
        <taxon>Alphaproteobacteria</taxon>
        <taxon>Rhodobacterales</taxon>
        <taxon>Roseobacteraceae</taxon>
        <taxon>Jannaschia</taxon>
    </lineage>
</organism>
<evidence type="ECO:0000313" key="8">
    <source>
        <dbReference type="EMBL" id="CTQ34862.1"/>
    </source>
</evidence>
<comment type="cofactor">
    <cofactor evidence="6">
        <name>Mg(2+)</name>
        <dbReference type="ChEBI" id="CHEBI:18420"/>
    </cofactor>
</comment>
<evidence type="ECO:0000256" key="3">
    <source>
        <dbReference type="ARBA" id="ARBA00022723"/>
    </source>
</evidence>
<feature type="binding site" evidence="6">
    <location>
        <position position="101"/>
    </location>
    <ligand>
        <name>Mg(2+)</name>
        <dbReference type="ChEBI" id="CHEBI:18420"/>
    </ligand>
</feature>
<dbReference type="SUPFAM" id="SSF88723">
    <property type="entry name" value="PIN domain-like"/>
    <property type="match status" value="1"/>
</dbReference>
<dbReference type="PANTHER" id="PTHR35901:SF1">
    <property type="entry name" value="EXONUCLEASE VAPC9"/>
    <property type="match status" value="1"/>
</dbReference>
<evidence type="ECO:0000256" key="1">
    <source>
        <dbReference type="ARBA" id="ARBA00022649"/>
    </source>
</evidence>
<feature type="binding site" evidence="6">
    <location>
        <position position="6"/>
    </location>
    <ligand>
        <name>Mg(2+)</name>
        <dbReference type="ChEBI" id="CHEBI:18420"/>
    </ligand>
</feature>
<reference evidence="8 9" key="1">
    <citation type="submission" date="2015-07" db="EMBL/GenBank/DDBJ databases">
        <authorList>
            <person name="Noorani M."/>
        </authorList>
    </citation>
    <scope>NUCLEOTIDE SEQUENCE [LARGE SCALE GENOMIC DNA]</scope>
    <source>
        <strain evidence="8 9">CECT 5088</strain>
    </source>
</reference>
<keyword evidence="3 6" id="KW-0479">Metal-binding</keyword>
<evidence type="ECO:0000259" key="7">
    <source>
        <dbReference type="Pfam" id="PF01850"/>
    </source>
</evidence>
<keyword evidence="1 6" id="KW-1277">Toxin-antitoxin system</keyword>
<comment type="similarity">
    <text evidence="6">Belongs to the PINc/VapC protein family.</text>
</comment>
<dbReference type="GO" id="GO:0016787">
    <property type="term" value="F:hydrolase activity"/>
    <property type="evidence" value="ECO:0007669"/>
    <property type="project" value="UniProtKB-KW"/>
</dbReference>
<dbReference type="GO" id="GO:0000287">
    <property type="term" value="F:magnesium ion binding"/>
    <property type="evidence" value="ECO:0007669"/>
    <property type="project" value="UniProtKB-UniRule"/>
</dbReference>
<keyword evidence="4 6" id="KW-0378">Hydrolase</keyword>
<dbReference type="Gene3D" id="3.40.50.1010">
    <property type="entry name" value="5'-nuclease"/>
    <property type="match status" value="1"/>
</dbReference>
<dbReference type="InterPro" id="IPR051619">
    <property type="entry name" value="TypeII_TA_RNase_PINc/VapC"/>
</dbReference>
<dbReference type="CDD" id="cd09873">
    <property type="entry name" value="PIN_Pae0151-like"/>
    <property type="match status" value="1"/>
</dbReference>
<dbReference type="Pfam" id="PF01850">
    <property type="entry name" value="PIN"/>
    <property type="match status" value="1"/>
</dbReference>
<keyword evidence="9" id="KW-1185">Reference proteome</keyword>
<accession>A0A0M6XVV9</accession>
<protein>
    <recommendedName>
        <fullName evidence="6">Ribonuclease VapC</fullName>
        <shortName evidence="6">RNase VapC</shortName>
        <ecNumber evidence="6">3.1.-.-</ecNumber>
    </recommendedName>
    <alternativeName>
        <fullName evidence="6">Toxin VapC</fullName>
    </alternativeName>
</protein>
<dbReference type="PANTHER" id="PTHR35901">
    <property type="entry name" value="RIBONUCLEASE VAPC3"/>
    <property type="match status" value="1"/>
</dbReference>
<dbReference type="InterPro" id="IPR044153">
    <property type="entry name" value="PIN_Pae0151-like"/>
</dbReference>
<keyword evidence="2 6" id="KW-0540">Nuclease</keyword>
<sequence length="134" mass="14096">MSLVVDASIAAAWVLPDEDNTAADAILHLVAAEGAVAPGLIWHELRNILGVAARRGRLPEAEIVPSLLRLRLLPLESVDVAAGGDVGVVALTARHRLTAYDAAYLALAQNRALPLATADRALRRAADLEGIELV</sequence>
<feature type="domain" description="PIN" evidence="7">
    <location>
        <begin position="4"/>
        <end position="127"/>
    </location>
</feature>
<dbReference type="HAMAP" id="MF_00265">
    <property type="entry name" value="VapC_Nob1"/>
    <property type="match status" value="1"/>
</dbReference>
<evidence type="ECO:0000256" key="4">
    <source>
        <dbReference type="ARBA" id="ARBA00022801"/>
    </source>
</evidence>